<comment type="similarity">
    <text evidence="2">Belongs to the glycosyl hydrolase 73 family.</text>
</comment>
<evidence type="ECO:0000313" key="14">
    <source>
        <dbReference type="EMBL" id="RSU01328.1"/>
    </source>
</evidence>
<keyword evidence="6" id="KW-0732">Signal</keyword>
<dbReference type="Gene3D" id="1.10.530.10">
    <property type="match status" value="1"/>
</dbReference>
<keyword evidence="3" id="KW-0929">Antimicrobial</keyword>
<evidence type="ECO:0000259" key="13">
    <source>
        <dbReference type="PROSITE" id="PS51935"/>
    </source>
</evidence>
<evidence type="ECO:0000259" key="12">
    <source>
        <dbReference type="PROSITE" id="PS51782"/>
    </source>
</evidence>
<organism evidence="14 15">
    <name type="scientific">Vagococcus fessus</name>
    <dbReference type="NCBI Taxonomy" id="120370"/>
    <lineage>
        <taxon>Bacteria</taxon>
        <taxon>Bacillati</taxon>
        <taxon>Bacillota</taxon>
        <taxon>Bacilli</taxon>
        <taxon>Lactobacillales</taxon>
        <taxon>Enterococcaceae</taxon>
        <taxon>Vagococcus</taxon>
    </lineage>
</organism>
<dbReference type="GO" id="GO:0006508">
    <property type="term" value="P:proteolysis"/>
    <property type="evidence" value="ECO:0007669"/>
    <property type="project" value="UniProtKB-KW"/>
</dbReference>
<evidence type="ECO:0000256" key="6">
    <source>
        <dbReference type="ARBA" id="ARBA00022729"/>
    </source>
</evidence>
<dbReference type="AlphaFoldDB" id="A0A430A415"/>
<evidence type="ECO:0000256" key="5">
    <source>
        <dbReference type="ARBA" id="ARBA00022670"/>
    </source>
</evidence>
<dbReference type="SMART" id="SM00047">
    <property type="entry name" value="LYZ2"/>
    <property type="match status" value="1"/>
</dbReference>
<keyword evidence="4" id="KW-0081">Bacteriolytic enzyme</keyword>
<accession>A0A430A415</accession>
<dbReference type="SUPFAM" id="SSF54106">
    <property type="entry name" value="LysM domain"/>
    <property type="match status" value="1"/>
</dbReference>
<dbReference type="GO" id="GO:0042742">
    <property type="term" value="P:defense response to bacterium"/>
    <property type="evidence" value="ECO:0007669"/>
    <property type="project" value="UniProtKB-KW"/>
</dbReference>
<evidence type="ECO:0000256" key="4">
    <source>
        <dbReference type="ARBA" id="ARBA00022638"/>
    </source>
</evidence>
<dbReference type="CDD" id="cd00118">
    <property type="entry name" value="LysM"/>
    <property type="match status" value="1"/>
</dbReference>
<dbReference type="RefSeq" id="WP_126832896.1">
    <property type="nucleotide sequence ID" value="NZ_CBCRYB010000011.1"/>
</dbReference>
<dbReference type="Proteomes" id="UP000287101">
    <property type="component" value="Unassembled WGS sequence"/>
</dbReference>
<dbReference type="InterPro" id="IPR036779">
    <property type="entry name" value="LysM_dom_sf"/>
</dbReference>
<dbReference type="GO" id="GO:0008234">
    <property type="term" value="F:cysteine-type peptidase activity"/>
    <property type="evidence" value="ECO:0007669"/>
    <property type="project" value="UniProtKB-KW"/>
</dbReference>
<dbReference type="PROSITE" id="PS51935">
    <property type="entry name" value="NLPC_P60"/>
    <property type="match status" value="1"/>
</dbReference>
<dbReference type="GO" id="GO:0031640">
    <property type="term" value="P:killing of cells of another organism"/>
    <property type="evidence" value="ECO:0007669"/>
    <property type="project" value="UniProtKB-KW"/>
</dbReference>
<dbReference type="InterPro" id="IPR038765">
    <property type="entry name" value="Papain-like_cys_pep_sf"/>
</dbReference>
<dbReference type="PANTHER" id="PTHR33308">
    <property type="entry name" value="PEPTIDOGLYCAN HYDROLASE FLGJ"/>
    <property type="match status" value="1"/>
</dbReference>
<dbReference type="SMART" id="SM00257">
    <property type="entry name" value="LysM"/>
    <property type="match status" value="1"/>
</dbReference>
<dbReference type="SUPFAM" id="SSF54001">
    <property type="entry name" value="Cysteine proteinases"/>
    <property type="match status" value="1"/>
</dbReference>
<evidence type="ECO:0000256" key="10">
    <source>
        <dbReference type="ARBA" id="ARBA00032108"/>
    </source>
</evidence>
<evidence type="ECO:0000256" key="8">
    <source>
        <dbReference type="ARBA" id="ARBA00022801"/>
    </source>
</evidence>
<evidence type="ECO:0000256" key="7">
    <source>
        <dbReference type="ARBA" id="ARBA00022737"/>
    </source>
</evidence>
<keyword evidence="5" id="KW-0645">Protease</keyword>
<name>A0A430A415_9ENTE</name>
<keyword evidence="8" id="KW-0378">Hydrolase</keyword>
<comment type="caution">
    <text evidence="14">The sequence shown here is derived from an EMBL/GenBank/DDBJ whole genome shotgun (WGS) entry which is preliminary data.</text>
</comment>
<evidence type="ECO:0000256" key="9">
    <source>
        <dbReference type="ARBA" id="ARBA00022807"/>
    </source>
</evidence>
<dbReference type="InterPro" id="IPR051056">
    <property type="entry name" value="Glycosyl_Hydrolase_73"/>
</dbReference>
<feature type="region of interest" description="Disordered" evidence="11">
    <location>
        <begin position="47"/>
        <end position="245"/>
    </location>
</feature>
<comment type="similarity">
    <text evidence="1">Belongs to the peptidase C40 family.</text>
</comment>
<dbReference type="Gene3D" id="3.90.1720.10">
    <property type="entry name" value="endopeptidase domain like (from Nostoc punctiforme)"/>
    <property type="match status" value="1"/>
</dbReference>
<dbReference type="PROSITE" id="PS51782">
    <property type="entry name" value="LYSM"/>
    <property type="match status" value="1"/>
</dbReference>
<keyword evidence="15" id="KW-1185">Reference proteome</keyword>
<reference evidence="14 15" key="1">
    <citation type="submission" date="2017-05" db="EMBL/GenBank/DDBJ databases">
        <title>Vagococcus spp. assemblies.</title>
        <authorList>
            <person name="Gulvik C.A."/>
        </authorList>
    </citation>
    <scope>NUCLEOTIDE SEQUENCE [LARGE SCALE GENOMIC DNA]</scope>
    <source>
        <strain evidence="14 15">CCUG 41755</strain>
    </source>
</reference>
<protein>
    <recommendedName>
        <fullName evidence="10">Peptidoglycan hydrolase</fullName>
    </recommendedName>
</protein>
<dbReference type="InterPro" id="IPR002901">
    <property type="entry name" value="MGlyc_endo_b_GlcNAc-like_dom"/>
</dbReference>
<evidence type="ECO:0000256" key="2">
    <source>
        <dbReference type="ARBA" id="ARBA00010266"/>
    </source>
</evidence>
<feature type="compositionally biased region" description="Polar residues" evidence="11">
    <location>
        <begin position="47"/>
        <end position="75"/>
    </location>
</feature>
<evidence type="ECO:0000256" key="11">
    <source>
        <dbReference type="SAM" id="MobiDB-lite"/>
    </source>
</evidence>
<dbReference type="EMBL" id="NGJY01000006">
    <property type="protein sequence ID" value="RSU01328.1"/>
    <property type="molecule type" value="Genomic_DNA"/>
</dbReference>
<dbReference type="Pfam" id="PF01832">
    <property type="entry name" value="Glucosaminidase"/>
    <property type="match status" value="1"/>
</dbReference>
<dbReference type="Pfam" id="PF01476">
    <property type="entry name" value="LysM"/>
    <property type="match status" value="1"/>
</dbReference>
<keyword evidence="9" id="KW-0788">Thiol protease</keyword>
<evidence type="ECO:0000313" key="15">
    <source>
        <dbReference type="Proteomes" id="UP000287101"/>
    </source>
</evidence>
<dbReference type="Pfam" id="PF00877">
    <property type="entry name" value="NLPC_P60"/>
    <property type="match status" value="1"/>
</dbReference>
<feature type="domain" description="LysM" evidence="12">
    <location>
        <begin position="425"/>
        <end position="470"/>
    </location>
</feature>
<dbReference type="InterPro" id="IPR000064">
    <property type="entry name" value="NLP_P60_dom"/>
</dbReference>
<feature type="compositionally biased region" description="Basic and acidic residues" evidence="11">
    <location>
        <begin position="128"/>
        <end position="221"/>
    </location>
</feature>
<keyword evidence="7" id="KW-0677">Repeat</keyword>
<feature type="compositionally biased region" description="Low complexity" evidence="11">
    <location>
        <begin position="76"/>
        <end position="127"/>
    </location>
</feature>
<dbReference type="Gene3D" id="4.10.80.30">
    <property type="entry name" value="DNA polymerase, domain 6"/>
    <property type="match status" value="1"/>
</dbReference>
<dbReference type="GO" id="GO:0004040">
    <property type="term" value="F:amidase activity"/>
    <property type="evidence" value="ECO:0007669"/>
    <property type="project" value="InterPro"/>
</dbReference>
<evidence type="ECO:0000256" key="1">
    <source>
        <dbReference type="ARBA" id="ARBA00007074"/>
    </source>
</evidence>
<feature type="domain" description="NlpC/P60" evidence="13">
    <location>
        <begin position="491"/>
        <end position="614"/>
    </location>
</feature>
<dbReference type="OrthoDB" id="1654978at2"/>
<sequence length="615" mass="67707">MPNKCQKKIKLIGDNMKRTTLIFATMLMLVSNLVTPAIGLADVITSSDSSVTATTEVSDNPTEESLPSENGSTENPGGEIEVPTPPTGETELPGTGTTEAPETGTTEDPGISETETTEPPITEPETSETQKPETSETEKPETSETQKPETSETEKPETSETQKPETSETEKPETSKPEKPNKPKPEKPNKPKPEKPNKPKPEKPNKPKPEKPNKPKPEKPKPGGNVSHKPSRPNGNVGGSGGEIHITTNQTSQEFIDTIGPLAAEIGEKQGLYASVMIAQAALESAYGKSGLASPPNHNLFGIKGSYKNSSVSFATLEDSGAGNMYQIVAGFRSYPSYKESLEDYADLIKNGIAGNSSFYAGTWKKNAKTYKEATSFLTGRYATDTSYDQKLNGIIKAYDLTKYDNGTESSEFETIETTVKMPAKFYRVQNNDSLQKISTKQKVELDKIFDLNEEIENPNMIYPGQKIKVAKEKEIKKIIKRKKTSNRRMLKDPNKVIELARTYIGVPYVWGGTTPQGFDCSGLVQYVYNKLGVSLPRVTYDQEYAGKIIPFEQLEPGDLLFWGQRGSTWHVAFYSGEGNMIMAPQPGEFVKELPMNQFMPDFAIKIKQNRLSPD</sequence>
<evidence type="ECO:0000256" key="3">
    <source>
        <dbReference type="ARBA" id="ARBA00022529"/>
    </source>
</evidence>
<dbReference type="InterPro" id="IPR018392">
    <property type="entry name" value="LysM"/>
</dbReference>
<dbReference type="PANTHER" id="PTHR33308:SF9">
    <property type="entry name" value="PEPTIDOGLYCAN HYDROLASE FLGJ"/>
    <property type="match status" value="1"/>
</dbReference>
<dbReference type="Gene3D" id="3.10.350.10">
    <property type="entry name" value="LysM domain"/>
    <property type="match status" value="1"/>
</dbReference>
<gene>
    <name evidence="14" type="ORF">CBF31_10795</name>
</gene>
<proteinExistence type="inferred from homology"/>